<evidence type="ECO:0000256" key="3">
    <source>
        <dbReference type="ARBA" id="ARBA00022448"/>
    </source>
</evidence>
<organism evidence="7 8">
    <name type="scientific">Streptoalloteichus tenebrarius (strain ATCC 17920 / DSM 40477 / JCM 4838 / CBS 697.72 / NBRC 16177 / NCIMB 11028 / NRRL B-12390 / A12253. 1 / ISP 5477)</name>
    <name type="common">Streptomyces tenebrarius</name>
    <dbReference type="NCBI Taxonomy" id="1933"/>
    <lineage>
        <taxon>Bacteria</taxon>
        <taxon>Bacillati</taxon>
        <taxon>Actinomycetota</taxon>
        <taxon>Actinomycetes</taxon>
        <taxon>Pseudonocardiales</taxon>
        <taxon>Pseudonocardiaceae</taxon>
        <taxon>Streptoalloteichus</taxon>
    </lineage>
</organism>
<dbReference type="CDD" id="cd01146">
    <property type="entry name" value="FhuD"/>
    <property type="match status" value="1"/>
</dbReference>
<evidence type="ECO:0000256" key="1">
    <source>
        <dbReference type="ARBA" id="ARBA00004196"/>
    </source>
</evidence>
<evidence type="ECO:0000256" key="2">
    <source>
        <dbReference type="ARBA" id="ARBA00008814"/>
    </source>
</evidence>
<dbReference type="Gene3D" id="3.40.50.1980">
    <property type="entry name" value="Nitrogenase molybdenum iron protein domain"/>
    <property type="match status" value="2"/>
</dbReference>
<dbReference type="PROSITE" id="PS50983">
    <property type="entry name" value="FE_B12_PBP"/>
    <property type="match status" value="1"/>
</dbReference>
<reference evidence="7 8" key="1">
    <citation type="submission" date="2022-06" db="EMBL/GenBank/DDBJ databases">
        <title>Genomic Encyclopedia of Archaeal and Bacterial Type Strains, Phase II (KMG-II): from individual species to whole genera.</title>
        <authorList>
            <person name="Goeker M."/>
        </authorList>
    </citation>
    <scope>NUCLEOTIDE SEQUENCE [LARGE SCALE GENOMIC DNA]</scope>
    <source>
        <strain evidence="7 8">DSM 40477</strain>
    </source>
</reference>
<dbReference type="RefSeq" id="WP_253672039.1">
    <property type="nucleotide sequence ID" value="NZ_JAMTCP010000037.1"/>
</dbReference>
<dbReference type="PROSITE" id="PS51257">
    <property type="entry name" value="PROKAR_LIPOPROTEIN"/>
    <property type="match status" value="1"/>
</dbReference>
<proteinExistence type="inferred from homology"/>
<feature type="domain" description="Fe/B12 periplasmic-binding" evidence="6">
    <location>
        <begin position="63"/>
        <end position="323"/>
    </location>
</feature>
<sequence>MTASARLPRRGLGLVAASLAALVGLSACSSGDTPAAGGQDASAKRTITDVTGKQMEVPANPQRVLALSEQDLDAVLALDMRPVGTVNGRGQKTPPRYLGDRVKDVKVVGDITTPSMDKVVEANPDVILAGGLTDENLLNQLRQVAPTVVTYKPETDWKTAFRTEADVLNKTEKAEAVLADYDRRVQEVKGKLGPNANAEVSIVRWNPKGPGVMQTQQFASLVVADLGLRRPAAQQEPGFSHGAPLSLEALAKMDGDWLFLGTLTPDGEAVQAMEQARNTPAFQQLKAVRDNHLVPVDGSLWTSRGGPLGARAVLDDVQKAMAK</sequence>
<keyword evidence="8" id="KW-1185">Reference proteome</keyword>
<dbReference type="PANTHER" id="PTHR30532">
    <property type="entry name" value="IRON III DICITRATE-BINDING PERIPLASMIC PROTEIN"/>
    <property type="match status" value="1"/>
</dbReference>
<accession>A0ABT1I0D5</accession>
<dbReference type="Proteomes" id="UP001205311">
    <property type="component" value="Unassembled WGS sequence"/>
</dbReference>
<evidence type="ECO:0000256" key="5">
    <source>
        <dbReference type="SAM" id="SignalP"/>
    </source>
</evidence>
<dbReference type="InterPro" id="IPR051313">
    <property type="entry name" value="Bact_iron-sidero_bind"/>
</dbReference>
<feature type="signal peptide" evidence="5">
    <location>
        <begin position="1"/>
        <end position="29"/>
    </location>
</feature>
<evidence type="ECO:0000313" key="8">
    <source>
        <dbReference type="Proteomes" id="UP001205311"/>
    </source>
</evidence>
<gene>
    <name evidence="7" type="ORF">LX15_004927</name>
</gene>
<evidence type="ECO:0000313" key="7">
    <source>
        <dbReference type="EMBL" id="MCP2261206.1"/>
    </source>
</evidence>
<protein>
    <submittedName>
        <fullName evidence="7">Iron complex transport system substrate-binding protein</fullName>
    </submittedName>
</protein>
<dbReference type="EMBL" id="JAMTCP010000037">
    <property type="protein sequence ID" value="MCP2261206.1"/>
    <property type="molecule type" value="Genomic_DNA"/>
</dbReference>
<feature type="chain" id="PRO_5047175279" evidence="5">
    <location>
        <begin position="30"/>
        <end position="323"/>
    </location>
</feature>
<comment type="subcellular location">
    <subcellularLocation>
        <location evidence="1">Cell envelope</location>
    </subcellularLocation>
</comment>
<comment type="caution">
    <text evidence="7">The sequence shown here is derived from an EMBL/GenBank/DDBJ whole genome shotgun (WGS) entry which is preliminary data.</text>
</comment>
<dbReference type="Pfam" id="PF01497">
    <property type="entry name" value="Peripla_BP_2"/>
    <property type="match status" value="1"/>
</dbReference>
<evidence type="ECO:0000259" key="6">
    <source>
        <dbReference type="PROSITE" id="PS50983"/>
    </source>
</evidence>
<dbReference type="SUPFAM" id="SSF53807">
    <property type="entry name" value="Helical backbone' metal receptor"/>
    <property type="match status" value="1"/>
</dbReference>
<keyword evidence="4 5" id="KW-0732">Signal</keyword>
<keyword evidence="3" id="KW-0813">Transport</keyword>
<comment type="similarity">
    <text evidence="2">Belongs to the bacterial solute-binding protein 8 family.</text>
</comment>
<name>A0ABT1I0D5_STRSD</name>
<evidence type="ECO:0000256" key="4">
    <source>
        <dbReference type="ARBA" id="ARBA00022729"/>
    </source>
</evidence>
<dbReference type="InterPro" id="IPR002491">
    <property type="entry name" value="ABC_transptr_periplasmic_BD"/>
</dbReference>
<dbReference type="PANTHER" id="PTHR30532:SF25">
    <property type="entry name" value="IRON(III) DICITRATE-BINDING PERIPLASMIC PROTEIN"/>
    <property type="match status" value="1"/>
</dbReference>